<keyword evidence="3" id="KW-1185">Reference proteome</keyword>
<dbReference type="PROSITE" id="PS50077">
    <property type="entry name" value="HEAT_REPEAT"/>
    <property type="match status" value="1"/>
</dbReference>
<comment type="caution">
    <text evidence="2">The sequence shown here is derived from an EMBL/GenBank/DDBJ whole genome shotgun (WGS) entry which is preliminary data.</text>
</comment>
<feature type="region of interest" description="Disordered" evidence="1">
    <location>
        <begin position="1"/>
        <end position="21"/>
    </location>
</feature>
<gene>
    <name evidence="2" type="ORF">BDK92_4087</name>
</gene>
<protein>
    <submittedName>
        <fullName evidence="2">Uncharacterized protein</fullName>
    </submittedName>
</protein>
<sequence>MAGAYRQPDRDDWSAAAENGAPADTDAAELIAQIRQLAADADPAGVRQVVAEVLSALDRAAGGALREQLPNGLPGMDGYPESPSGHVTPERGVPDPTKGRSEWEPAGDGWRSAAAEPSAGTAQPPVDLPAGYENAPVDLPTGGEYPELGRAAESDGPPANRLTGDDEPTVALSDLEAGGSEERPTGVA</sequence>
<dbReference type="AlphaFoldDB" id="A0A495JLL0"/>
<dbReference type="InterPro" id="IPR021133">
    <property type="entry name" value="HEAT_type_2"/>
</dbReference>
<organism evidence="2 3">
    <name type="scientific">Micromonospora pisi</name>
    <dbReference type="NCBI Taxonomy" id="589240"/>
    <lineage>
        <taxon>Bacteria</taxon>
        <taxon>Bacillati</taxon>
        <taxon>Actinomycetota</taxon>
        <taxon>Actinomycetes</taxon>
        <taxon>Micromonosporales</taxon>
        <taxon>Micromonosporaceae</taxon>
        <taxon>Micromonospora</taxon>
    </lineage>
</organism>
<dbReference type="OrthoDB" id="3403777at2"/>
<feature type="region of interest" description="Disordered" evidence="1">
    <location>
        <begin position="66"/>
        <end position="188"/>
    </location>
</feature>
<dbReference type="EMBL" id="RBKT01000001">
    <property type="protein sequence ID" value="RKR89731.1"/>
    <property type="molecule type" value="Genomic_DNA"/>
</dbReference>
<reference evidence="2 3" key="1">
    <citation type="submission" date="2018-10" db="EMBL/GenBank/DDBJ databases">
        <title>Sequencing the genomes of 1000 actinobacteria strains.</title>
        <authorList>
            <person name="Klenk H.-P."/>
        </authorList>
    </citation>
    <scope>NUCLEOTIDE SEQUENCE [LARGE SCALE GENOMIC DNA]</scope>
    <source>
        <strain evidence="2 3">DSM 45175</strain>
    </source>
</reference>
<evidence type="ECO:0000313" key="2">
    <source>
        <dbReference type="EMBL" id="RKR89731.1"/>
    </source>
</evidence>
<name>A0A495JLL0_9ACTN</name>
<proteinExistence type="predicted"/>
<evidence type="ECO:0000256" key="1">
    <source>
        <dbReference type="SAM" id="MobiDB-lite"/>
    </source>
</evidence>
<dbReference type="Proteomes" id="UP000277671">
    <property type="component" value="Unassembled WGS sequence"/>
</dbReference>
<evidence type="ECO:0000313" key="3">
    <source>
        <dbReference type="Proteomes" id="UP000277671"/>
    </source>
</evidence>
<accession>A0A495JLL0</accession>
<dbReference type="RefSeq" id="WP_121158140.1">
    <property type="nucleotide sequence ID" value="NZ_RBKT01000001.1"/>
</dbReference>
<feature type="compositionally biased region" description="Basic and acidic residues" evidence="1">
    <location>
        <begin position="88"/>
        <end position="103"/>
    </location>
</feature>